<keyword evidence="1" id="KW-0240">DNA-directed RNA polymerase</keyword>
<dbReference type="Gene3D" id="3.30.1360.10">
    <property type="entry name" value="RNA polymerase, RBP11-like subunit"/>
    <property type="match status" value="1"/>
</dbReference>
<keyword evidence="2" id="KW-0804">Transcription</keyword>
<feature type="region of interest" description="Disordered" evidence="3">
    <location>
        <begin position="51"/>
        <end position="73"/>
    </location>
</feature>
<dbReference type="PANTHER" id="PTHR11800">
    <property type="entry name" value="DNA-DIRECTED RNA POLYMERASE"/>
    <property type="match status" value="1"/>
</dbReference>
<dbReference type="InterPro" id="IPR036603">
    <property type="entry name" value="RBP11-like"/>
</dbReference>
<dbReference type="PROSITE" id="PS00446">
    <property type="entry name" value="RNA_POL_D_30KD"/>
    <property type="match status" value="1"/>
</dbReference>
<sequence>MDNHTSHVTIESHELMKNITKKGDTMKQKKGRSQVLTNTPVKNALIKELSSKKKHKDGKPVLTEKKKASKSRKNTTKEMLNRVLFVKAENSSSDSENEMVFDDNFNLDIDMDDCTANKDEISVGDFILVEFLGKRVKKYFAGEVKEDASEGYVVTFLCRKSPSWKFVFLEAVDEPLVPKILVFSLQFAFVNIALSTKYLKSKHATRRMAVTNFGKYPIIGEDRVAPPEDLQYGEEEVTGWIQSFKDNFTIQKIKEDQDGMHLEFDLMGSEPFLANALRRILIAEVPTMAISCVNMYRNTSVMQDEVLAHRLGLVPFKAPAHLFSVHKEGDEYTDENSVTYELKVRCKKRSEDSS</sequence>
<dbReference type="InterPro" id="IPR001514">
    <property type="entry name" value="DNA-dir_RNA_pol_30-40kDasu_CS"/>
</dbReference>
<organism evidence="5 6">
    <name type="scientific">Artemia franciscana</name>
    <name type="common">Brine shrimp</name>
    <name type="synonym">Artemia sanfranciscana</name>
    <dbReference type="NCBI Taxonomy" id="6661"/>
    <lineage>
        <taxon>Eukaryota</taxon>
        <taxon>Metazoa</taxon>
        <taxon>Ecdysozoa</taxon>
        <taxon>Arthropoda</taxon>
        <taxon>Crustacea</taxon>
        <taxon>Branchiopoda</taxon>
        <taxon>Anostraca</taxon>
        <taxon>Artemiidae</taxon>
        <taxon>Artemia</taxon>
    </lineage>
</organism>
<accession>A0AA88HAU4</accession>
<evidence type="ECO:0000313" key="5">
    <source>
        <dbReference type="EMBL" id="KAK2708053.1"/>
    </source>
</evidence>
<dbReference type="GO" id="GO:0005736">
    <property type="term" value="C:RNA polymerase I complex"/>
    <property type="evidence" value="ECO:0007669"/>
    <property type="project" value="TreeGrafter"/>
</dbReference>
<feature type="domain" description="DNA-directed RNA polymerase RpoA/D/Rpb3-type" evidence="4">
    <location>
        <begin position="263"/>
        <end position="337"/>
    </location>
</feature>
<dbReference type="SUPFAM" id="SSF56553">
    <property type="entry name" value="Insert subdomain of RNA polymerase alpha subunit"/>
    <property type="match status" value="1"/>
</dbReference>
<evidence type="ECO:0000256" key="3">
    <source>
        <dbReference type="SAM" id="MobiDB-lite"/>
    </source>
</evidence>
<dbReference type="SUPFAM" id="SSF55257">
    <property type="entry name" value="RBP11-like subunits of RNA polymerase"/>
    <property type="match status" value="1"/>
</dbReference>
<proteinExistence type="predicted"/>
<comment type="caution">
    <text evidence="5">The sequence shown here is derived from an EMBL/GenBank/DDBJ whole genome shotgun (WGS) entry which is preliminary data.</text>
</comment>
<feature type="non-terminal residue" evidence="5">
    <location>
        <position position="1"/>
    </location>
</feature>
<dbReference type="Proteomes" id="UP001187531">
    <property type="component" value="Unassembled WGS sequence"/>
</dbReference>
<dbReference type="GO" id="GO:0005666">
    <property type="term" value="C:RNA polymerase III complex"/>
    <property type="evidence" value="ECO:0007669"/>
    <property type="project" value="TreeGrafter"/>
</dbReference>
<dbReference type="PANTHER" id="PTHR11800:SF13">
    <property type="entry name" value="DNA-DIRECTED RNA POLYMERASES I AND III SUBUNIT RPAC1"/>
    <property type="match status" value="1"/>
</dbReference>
<dbReference type="GO" id="GO:0046983">
    <property type="term" value="F:protein dimerization activity"/>
    <property type="evidence" value="ECO:0007669"/>
    <property type="project" value="InterPro"/>
</dbReference>
<dbReference type="InterPro" id="IPR036643">
    <property type="entry name" value="RNApol_insert_sf"/>
</dbReference>
<keyword evidence="6" id="KW-1185">Reference proteome</keyword>
<dbReference type="GO" id="GO:0006351">
    <property type="term" value="P:DNA-templated transcription"/>
    <property type="evidence" value="ECO:0007669"/>
    <property type="project" value="InterPro"/>
</dbReference>
<dbReference type="InterPro" id="IPR050518">
    <property type="entry name" value="Rpo3/RPB3_RNA_Pol_subunit"/>
</dbReference>
<dbReference type="Pfam" id="PF01193">
    <property type="entry name" value="RNA_pol_L"/>
    <property type="match status" value="1"/>
</dbReference>
<dbReference type="EMBL" id="JAVRJZ010000019">
    <property type="protein sequence ID" value="KAK2708053.1"/>
    <property type="molecule type" value="Genomic_DNA"/>
</dbReference>
<dbReference type="GO" id="GO:0003677">
    <property type="term" value="F:DNA binding"/>
    <property type="evidence" value="ECO:0007669"/>
    <property type="project" value="InterPro"/>
</dbReference>
<protein>
    <recommendedName>
        <fullName evidence="4">DNA-directed RNA polymerase RpoA/D/Rpb3-type domain-containing protein</fullName>
    </recommendedName>
</protein>
<evidence type="ECO:0000259" key="4">
    <source>
        <dbReference type="Pfam" id="PF01193"/>
    </source>
</evidence>
<gene>
    <name evidence="5" type="ORF">QYM36_015670</name>
</gene>
<reference evidence="5" key="1">
    <citation type="submission" date="2023-07" db="EMBL/GenBank/DDBJ databases">
        <title>Chromosome-level genome assembly of Artemia franciscana.</title>
        <authorList>
            <person name="Jo E."/>
        </authorList>
    </citation>
    <scope>NUCLEOTIDE SEQUENCE</scope>
    <source>
        <tissue evidence="5">Whole body</tissue>
    </source>
</reference>
<name>A0AA88HAU4_ARTSF</name>
<dbReference type="GO" id="GO:0003899">
    <property type="term" value="F:DNA-directed RNA polymerase activity"/>
    <property type="evidence" value="ECO:0007669"/>
    <property type="project" value="InterPro"/>
</dbReference>
<evidence type="ECO:0000313" key="6">
    <source>
        <dbReference type="Proteomes" id="UP001187531"/>
    </source>
</evidence>
<dbReference type="Gene3D" id="2.170.120.12">
    <property type="entry name" value="DNA-directed RNA polymerase, insert domain"/>
    <property type="match status" value="1"/>
</dbReference>
<dbReference type="InterPro" id="IPR011263">
    <property type="entry name" value="DNA-dir_RNA_pol_RpoA/D/Rpb3"/>
</dbReference>
<evidence type="ECO:0000256" key="1">
    <source>
        <dbReference type="ARBA" id="ARBA00022478"/>
    </source>
</evidence>
<evidence type="ECO:0000256" key="2">
    <source>
        <dbReference type="ARBA" id="ARBA00023163"/>
    </source>
</evidence>
<dbReference type="AlphaFoldDB" id="A0AA88HAU4"/>